<dbReference type="KEGG" id="hae:halTADL_0144"/>
<evidence type="ECO:0000313" key="2">
    <source>
        <dbReference type="Proteomes" id="UP000198888"/>
    </source>
</evidence>
<sequence length="240" mass="25464">MNAAVVGDLLARDNRRSQPAVECPAVDRAMSYRDFITTAYKSGNVLRYLGLSADSTLAVDPSPRPEPLLAFLGAAQLGATATFDPEADARVRLVPVDDESAYESSEGRLAVFGGSPEATTTTHWEQEVWSENPAFPPTQVDPESTVLLAGDEAYSHQRLLAMAEQVVDELELTTESRLAIRTPLSRPETIGGGLVAALLAGATAVLVDDPTTAVDADAALIGTEQSAPEQRRLSLSTLSN</sequence>
<dbReference type="Proteomes" id="UP000198888">
    <property type="component" value="Unassembled WGS sequence"/>
</dbReference>
<dbReference type="Gene3D" id="3.40.50.12780">
    <property type="entry name" value="N-terminal domain of ligase-like"/>
    <property type="match status" value="1"/>
</dbReference>
<dbReference type="RefSeq" id="WP_089671529.1">
    <property type="nucleotide sequence ID" value="NZ_CP024845.1"/>
</dbReference>
<dbReference type="SUPFAM" id="SSF56801">
    <property type="entry name" value="Acetyl-CoA synthetase-like"/>
    <property type="match status" value="1"/>
</dbReference>
<evidence type="ECO:0000313" key="1">
    <source>
        <dbReference type="EMBL" id="SEI71445.1"/>
    </source>
</evidence>
<organism evidence="1 2">
    <name type="scientific">Halohasta litchfieldiae</name>
    <dbReference type="NCBI Taxonomy" id="1073996"/>
    <lineage>
        <taxon>Archaea</taxon>
        <taxon>Methanobacteriati</taxon>
        <taxon>Methanobacteriota</taxon>
        <taxon>Stenosarchaea group</taxon>
        <taxon>Halobacteria</taxon>
        <taxon>Halobacteriales</taxon>
        <taxon>Haloferacaceae</taxon>
        <taxon>Halohasta</taxon>
    </lineage>
</organism>
<keyword evidence="2" id="KW-1185">Reference proteome</keyword>
<gene>
    <name evidence="1" type="ORF">SAMN05444271_10675</name>
</gene>
<accession>A0A1H6T5D7</accession>
<name>A0A1H6T5D7_9EURY</name>
<dbReference type="InterPro" id="IPR042099">
    <property type="entry name" value="ANL_N_sf"/>
</dbReference>
<dbReference type="EMBL" id="FNYR01000006">
    <property type="protein sequence ID" value="SEI71445.1"/>
    <property type="molecule type" value="Genomic_DNA"/>
</dbReference>
<evidence type="ECO:0008006" key="3">
    <source>
        <dbReference type="Google" id="ProtNLM"/>
    </source>
</evidence>
<proteinExistence type="predicted"/>
<dbReference type="OrthoDB" id="205088at2157"/>
<dbReference type="GeneID" id="35000978"/>
<reference evidence="1 2" key="1">
    <citation type="submission" date="2016-10" db="EMBL/GenBank/DDBJ databases">
        <authorList>
            <person name="de Groot N.N."/>
        </authorList>
    </citation>
    <scope>NUCLEOTIDE SEQUENCE [LARGE SCALE GENOMIC DNA]</scope>
    <source>
        <strain evidence="1 2">DSM 22187</strain>
    </source>
</reference>
<dbReference type="AlphaFoldDB" id="A0A1H6T5D7"/>
<dbReference type="STRING" id="1073996.SAMN05444271_10675"/>
<accession>A0A2H4PXZ2</accession>
<protein>
    <recommendedName>
        <fullName evidence="3">Acetyl-CoA synthetase</fullName>
    </recommendedName>
</protein>